<reference evidence="3" key="1">
    <citation type="journal article" date="2019" name="Int. J. Syst. Evol. Microbiol.">
        <title>The Global Catalogue of Microorganisms (GCM) 10K type strain sequencing project: providing services to taxonomists for standard genome sequencing and annotation.</title>
        <authorList>
            <consortium name="The Broad Institute Genomics Platform"/>
            <consortium name="The Broad Institute Genome Sequencing Center for Infectious Disease"/>
            <person name="Wu L."/>
            <person name="Ma J."/>
        </authorList>
    </citation>
    <scope>NUCLEOTIDE SEQUENCE [LARGE SCALE GENOMIC DNA]</scope>
    <source>
        <strain evidence="3">JCM 18715</strain>
    </source>
</reference>
<dbReference type="EMBL" id="BAABLD010000017">
    <property type="protein sequence ID" value="GAA5172710.1"/>
    <property type="molecule type" value="Genomic_DNA"/>
</dbReference>
<feature type="region of interest" description="Disordered" evidence="1">
    <location>
        <begin position="1"/>
        <end position="60"/>
    </location>
</feature>
<accession>A0ABP9R7F3</accession>
<evidence type="ECO:0000313" key="3">
    <source>
        <dbReference type="Proteomes" id="UP001500547"/>
    </source>
</evidence>
<feature type="region of interest" description="Disordered" evidence="1">
    <location>
        <begin position="155"/>
        <end position="187"/>
    </location>
</feature>
<feature type="compositionally biased region" description="Basic and acidic residues" evidence="1">
    <location>
        <begin position="14"/>
        <end position="25"/>
    </location>
</feature>
<protein>
    <submittedName>
        <fullName evidence="2">Uncharacterized protein</fullName>
    </submittedName>
</protein>
<proteinExistence type="predicted"/>
<keyword evidence="3" id="KW-1185">Reference proteome</keyword>
<organism evidence="2 3">
    <name type="scientific">Viridibacterium curvum</name>
    <dbReference type="NCBI Taxonomy" id="1101404"/>
    <lineage>
        <taxon>Bacteria</taxon>
        <taxon>Pseudomonadati</taxon>
        <taxon>Pseudomonadota</taxon>
        <taxon>Betaproteobacteria</taxon>
        <taxon>Rhodocyclales</taxon>
        <taxon>Rhodocyclaceae</taxon>
        <taxon>Viridibacterium</taxon>
    </lineage>
</organism>
<dbReference type="RefSeq" id="WP_345534836.1">
    <property type="nucleotide sequence ID" value="NZ_BAABLD010000017.1"/>
</dbReference>
<evidence type="ECO:0000256" key="1">
    <source>
        <dbReference type="SAM" id="MobiDB-lite"/>
    </source>
</evidence>
<gene>
    <name evidence="2" type="ORF">GCM10025770_39340</name>
</gene>
<name>A0ABP9R7F3_9RHOO</name>
<dbReference type="Proteomes" id="UP001500547">
    <property type="component" value="Unassembled WGS sequence"/>
</dbReference>
<dbReference type="Gene3D" id="1.10.530.10">
    <property type="match status" value="1"/>
</dbReference>
<comment type="caution">
    <text evidence="2">The sequence shown here is derived from an EMBL/GenBank/DDBJ whole genome shotgun (WGS) entry which is preliminary data.</text>
</comment>
<evidence type="ECO:0000313" key="2">
    <source>
        <dbReference type="EMBL" id="GAA5172710.1"/>
    </source>
</evidence>
<sequence>MLDNEQEVPTLDQSWRDKYPEREAADVPTPAKTSGDESLAGNPVESGTATASASPRADADNTDSHFALVLRDGNDQAIQGLEVQVTTPDGAITAKSSAQGVVAVPLPATKTGTAEVKVKDQTGAHQPVCKLDLAKCQGAVIIRSPKVATQIVLRPHQQTPPPAAPGKAASPKTDEAATQSGKAPAAGPWWKQNGALQIAWKWLGAKLATGPVEQASSKPLAAQTLNTAGQPVSVVVGSECPNKDNLRLGQNNIYRKAILDASKRLGMIPQALCALIECEAAKKMIVVPLLDPKTNQQIKDKKGIPQEKKLGMQWDEHSGGAQDKISGMTQFMRETWLGLVMKPGTYLHTQAKAKNWVRQEDVRKKGKQWVFVLEKGTTTEPKLHLNDSNVRACLAMRLDHTWAINAAADYGIENLGILAKEGFKTSGLPDMDKAKLMYLMHHEGCPDGPRFIKNTLAPTDEAKKKLKGKFAAQFKTKTSSGVEEAERRIRQAGGDVEIAYRSWLARYVDDRFASAERNAFCCNPMQSGRTNDLLLKIGGVKVVVV</sequence>